<name>B3ET71_AMOA5</name>
<dbReference type="EMBL" id="CP001102">
    <property type="protein sequence ID" value="ACE06423.1"/>
    <property type="molecule type" value="Genomic_DNA"/>
</dbReference>
<dbReference type="RefSeq" id="WP_012473181.1">
    <property type="nucleotide sequence ID" value="NC_010830.1"/>
</dbReference>
<accession>B3ET71</accession>
<protein>
    <submittedName>
        <fullName evidence="1">Uncharacterized protein</fullName>
    </submittedName>
</protein>
<dbReference type="TCDB" id="3.A.23.6.1">
    <property type="family name" value="the type vi symbiosis/virulence secretory system (t6ss) family"/>
</dbReference>
<proteinExistence type="predicted"/>
<dbReference type="Pfam" id="PF19265">
    <property type="entry name" value="DUF5908"/>
    <property type="match status" value="1"/>
</dbReference>
<dbReference type="AlphaFoldDB" id="B3ET71"/>
<sequence>MPVKIQELVIQTRIKPDNGSADKSTSAKAMQQDLIKLEKRLEYNCLQAMKTLLSQKQER</sequence>
<dbReference type="HOGENOM" id="CLU_2950018_0_0_10"/>
<dbReference type="KEGG" id="aas:Aasi_1078"/>
<reference evidence="1 2" key="1">
    <citation type="journal article" date="2010" name="J. Bacteriol.">
        <title>The genome of the amoeba symbiont 'Candidatus Amoebophilus asiaticus' reveals common mechanisms for host cell interaction among amoeba-associated bacteria.</title>
        <authorList>
            <person name="Schmitz-Esser S."/>
            <person name="Tischler P."/>
            <person name="Arnold R."/>
            <person name="Montanaro J."/>
            <person name="Wagner M."/>
            <person name="Rattei T."/>
            <person name="Horn M."/>
        </authorList>
    </citation>
    <scope>NUCLEOTIDE SEQUENCE [LARGE SCALE GENOMIC DNA]</scope>
    <source>
        <strain evidence="1 2">5a2</strain>
    </source>
</reference>
<dbReference type="STRING" id="452471.Aasi_1078"/>
<keyword evidence="2" id="KW-1185">Reference proteome</keyword>
<dbReference type="InterPro" id="IPR045459">
    <property type="entry name" value="DUF5908"/>
</dbReference>
<evidence type="ECO:0000313" key="2">
    <source>
        <dbReference type="Proteomes" id="UP000001227"/>
    </source>
</evidence>
<evidence type="ECO:0000313" key="1">
    <source>
        <dbReference type="EMBL" id="ACE06423.1"/>
    </source>
</evidence>
<gene>
    <name evidence="1" type="ordered locus">Aasi_1078</name>
</gene>
<dbReference type="Proteomes" id="UP000001227">
    <property type="component" value="Chromosome"/>
</dbReference>
<organism evidence="1 2">
    <name type="scientific">Amoebophilus asiaticus (strain 5a2)</name>
    <dbReference type="NCBI Taxonomy" id="452471"/>
    <lineage>
        <taxon>Bacteria</taxon>
        <taxon>Pseudomonadati</taxon>
        <taxon>Bacteroidota</taxon>
        <taxon>Cytophagia</taxon>
        <taxon>Cytophagales</taxon>
        <taxon>Amoebophilaceae</taxon>
        <taxon>Candidatus Amoebophilus</taxon>
    </lineage>
</organism>